<evidence type="ECO:0000313" key="5">
    <source>
        <dbReference type="Proteomes" id="UP000023541"/>
    </source>
</evidence>
<evidence type="ECO:0000313" key="4">
    <source>
        <dbReference type="EMBL" id="EZH75891.1"/>
    </source>
</evidence>
<protein>
    <submittedName>
        <fullName evidence="4">GTP cyclohydrolase</fullName>
    </submittedName>
</protein>
<gene>
    <name evidence="4" type="ORF">ATO12_03615</name>
</gene>
<dbReference type="NCBIfam" id="TIGR02464">
    <property type="entry name" value="ribofla_fusion"/>
    <property type="match status" value="1"/>
</dbReference>
<dbReference type="eggNOG" id="COG3236">
    <property type="taxonomic scope" value="Bacteria"/>
</dbReference>
<dbReference type="OrthoDB" id="67297at2"/>
<feature type="domain" description="NADAR" evidence="3">
    <location>
        <begin position="7"/>
        <end position="153"/>
    </location>
</feature>
<dbReference type="CDD" id="cd15457">
    <property type="entry name" value="NADAR"/>
    <property type="match status" value="1"/>
</dbReference>
<dbReference type="AlphaFoldDB" id="A0A023C0Q0"/>
<dbReference type="STRING" id="1317122.ATO12_03615"/>
<organism evidence="4 5">
    <name type="scientific">Aquimarina atlantica</name>
    <dbReference type="NCBI Taxonomy" id="1317122"/>
    <lineage>
        <taxon>Bacteria</taxon>
        <taxon>Pseudomonadati</taxon>
        <taxon>Bacteroidota</taxon>
        <taxon>Flavobacteriia</taxon>
        <taxon>Flavobacteriales</taxon>
        <taxon>Flavobacteriaceae</taxon>
        <taxon>Aquimarina</taxon>
    </lineage>
</organism>
<dbReference type="Proteomes" id="UP000023541">
    <property type="component" value="Unassembled WGS sequence"/>
</dbReference>
<dbReference type="Pfam" id="PF08719">
    <property type="entry name" value="NADAR"/>
    <property type="match status" value="1"/>
</dbReference>
<evidence type="ECO:0000259" key="3">
    <source>
        <dbReference type="Pfam" id="PF08719"/>
    </source>
</evidence>
<dbReference type="EMBL" id="AQRA01000001">
    <property type="protein sequence ID" value="EZH75891.1"/>
    <property type="molecule type" value="Genomic_DNA"/>
</dbReference>
<dbReference type="GO" id="GO:0016787">
    <property type="term" value="F:hydrolase activity"/>
    <property type="evidence" value="ECO:0007669"/>
    <property type="project" value="UniProtKB-KW"/>
</dbReference>
<evidence type="ECO:0000256" key="1">
    <source>
        <dbReference type="ARBA" id="ARBA00000022"/>
    </source>
</evidence>
<reference evidence="4 5" key="1">
    <citation type="submission" date="2014-04" db="EMBL/GenBank/DDBJ databases">
        <title>Aquimarina sp. 22II-S11-z7 Genome Sequencing.</title>
        <authorList>
            <person name="Lai Q."/>
        </authorList>
    </citation>
    <scope>NUCLEOTIDE SEQUENCE [LARGE SCALE GENOMIC DNA]</scope>
    <source>
        <strain evidence="4 5">22II-S11-z7</strain>
    </source>
</reference>
<keyword evidence="4" id="KW-0378">Hydrolase</keyword>
<proteinExistence type="predicted"/>
<dbReference type="InterPro" id="IPR037238">
    <property type="entry name" value="YbiA-like_sf"/>
</dbReference>
<comment type="catalytic activity">
    <reaction evidence="1">
        <text>5-amino-6-(5-phospho-D-ribosylamino)uracil + H2O = 5,6-diaminouracil + D-ribose 5-phosphate</text>
        <dbReference type="Rhea" id="RHEA:55020"/>
        <dbReference type="ChEBI" id="CHEBI:15377"/>
        <dbReference type="ChEBI" id="CHEBI:46252"/>
        <dbReference type="ChEBI" id="CHEBI:58453"/>
        <dbReference type="ChEBI" id="CHEBI:78346"/>
    </reaction>
</comment>
<accession>A0A023C0Q0</accession>
<name>A0A023C0Q0_9FLAO</name>
<comment type="caution">
    <text evidence="4">The sequence shown here is derived from an EMBL/GenBank/DDBJ whole genome shotgun (WGS) entry which is preliminary data.</text>
</comment>
<evidence type="ECO:0000256" key="2">
    <source>
        <dbReference type="ARBA" id="ARBA00000751"/>
    </source>
</evidence>
<keyword evidence="5" id="KW-1185">Reference proteome</keyword>
<comment type="catalytic activity">
    <reaction evidence="2">
        <text>2,5-diamino-6-hydroxy-4-(5-phosphoribosylamino)-pyrimidine + H2O = 2,5,6-triamino-4-hydroxypyrimidine + D-ribose 5-phosphate</text>
        <dbReference type="Rhea" id="RHEA:23436"/>
        <dbReference type="ChEBI" id="CHEBI:15377"/>
        <dbReference type="ChEBI" id="CHEBI:58614"/>
        <dbReference type="ChEBI" id="CHEBI:78346"/>
        <dbReference type="ChEBI" id="CHEBI:137796"/>
    </reaction>
</comment>
<dbReference type="InterPro" id="IPR012816">
    <property type="entry name" value="NADAR"/>
</dbReference>
<dbReference type="Gene3D" id="1.10.357.40">
    <property type="entry name" value="YbiA-like"/>
    <property type="match status" value="1"/>
</dbReference>
<dbReference type="SUPFAM" id="SSF143990">
    <property type="entry name" value="YbiA-like"/>
    <property type="match status" value="1"/>
</dbReference>
<sequence>MENYSLFWETKHPFSQWYKCNFKEYNIEFSSAEQYMMYHKALLFNDKNTANKILETSNSRKCKELGREVKNFNVKIWNSKCMEIVYNGNLLKFKQNPDLESKLIDTEGKTIVESSPDDKIWGIGLHESDKNCLDRKKWKGTNWLGIVLTEIRENEY</sequence>